<dbReference type="InterPro" id="IPR028082">
    <property type="entry name" value="Peripla_BP_I"/>
</dbReference>
<comment type="caution">
    <text evidence="8">The sequence shown here is derived from an EMBL/GenBank/DDBJ whole genome shotgun (WGS) entry which is preliminary data.</text>
</comment>
<dbReference type="PANTHER" id="PTHR24060">
    <property type="entry name" value="METABOTROPIC GLUTAMATE RECEPTOR"/>
    <property type="match status" value="1"/>
</dbReference>
<reference evidence="8 9" key="1">
    <citation type="submission" date="2019-06" db="EMBL/GenBank/DDBJ databases">
        <title>Draft genomes of female and male turbot (Scophthalmus maximus).</title>
        <authorList>
            <person name="Xu H."/>
            <person name="Xu X.-W."/>
            <person name="Shao C."/>
            <person name="Chen S."/>
        </authorList>
    </citation>
    <scope>NUCLEOTIDE SEQUENCE [LARGE SCALE GENOMIC DNA]</scope>
    <source>
        <strain evidence="8">Ysfricsl-2016a</strain>
        <tissue evidence="8">Blood</tissue>
    </source>
</reference>
<comment type="subcellular location">
    <subcellularLocation>
        <location evidence="1">Membrane</location>
        <topology evidence="1">Multi-pass membrane protein</topology>
    </subcellularLocation>
</comment>
<name>A0A6A4TDD0_SCOMX</name>
<keyword evidence="6" id="KW-0325">Glycoprotein</keyword>
<dbReference type="Pfam" id="PF01094">
    <property type="entry name" value="ANF_receptor"/>
    <property type="match status" value="1"/>
</dbReference>
<keyword evidence="2" id="KW-0812">Transmembrane</keyword>
<evidence type="ECO:0000256" key="3">
    <source>
        <dbReference type="ARBA" id="ARBA00022989"/>
    </source>
</evidence>
<proteinExistence type="predicted"/>
<dbReference type="SUPFAM" id="SSF53822">
    <property type="entry name" value="Periplasmic binding protein-like I"/>
    <property type="match status" value="1"/>
</dbReference>
<dbReference type="InterPro" id="IPR050726">
    <property type="entry name" value="mGluR"/>
</dbReference>
<keyword evidence="5" id="KW-0675">Receptor</keyword>
<gene>
    <name evidence="8" type="ORF">F2P81_007082</name>
</gene>
<dbReference type="Proteomes" id="UP000438429">
    <property type="component" value="Unassembled WGS sequence"/>
</dbReference>
<accession>A0A6A4TDD0</accession>
<dbReference type="InterPro" id="IPR000337">
    <property type="entry name" value="GPCR_3"/>
</dbReference>
<organism evidence="8 9">
    <name type="scientific">Scophthalmus maximus</name>
    <name type="common">Turbot</name>
    <name type="synonym">Psetta maxima</name>
    <dbReference type="NCBI Taxonomy" id="52904"/>
    <lineage>
        <taxon>Eukaryota</taxon>
        <taxon>Metazoa</taxon>
        <taxon>Chordata</taxon>
        <taxon>Craniata</taxon>
        <taxon>Vertebrata</taxon>
        <taxon>Euteleostomi</taxon>
        <taxon>Actinopterygii</taxon>
        <taxon>Neopterygii</taxon>
        <taxon>Teleostei</taxon>
        <taxon>Neoteleostei</taxon>
        <taxon>Acanthomorphata</taxon>
        <taxon>Carangaria</taxon>
        <taxon>Pleuronectiformes</taxon>
        <taxon>Pleuronectoidei</taxon>
        <taxon>Scophthalmidae</taxon>
        <taxon>Scophthalmus</taxon>
    </lineage>
</organism>
<dbReference type="InterPro" id="IPR001234">
    <property type="entry name" value="GPCR_3_mGluR3"/>
</dbReference>
<evidence type="ECO:0000256" key="2">
    <source>
        <dbReference type="ARBA" id="ARBA00022692"/>
    </source>
</evidence>
<keyword evidence="4" id="KW-0472">Membrane</keyword>
<evidence type="ECO:0000313" key="8">
    <source>
        <dbReference type="EMBL" id="KAF0041184.1"/>
    </source>
</evidence>
<evidence type="ECO:0000256" key="1">
    <source>
        <dbReference type="ARBA" id="ARBA00004141"/>
    </source>
</evidence>
<evidence type="ECO:0000256" key="6">
    <source>
        <dbReference type="ARBA" id="ARBA00023180"/>
    </source>
</evidence>
<dbReference type="PRINTS" id="PR00248">
    <property type="entry name" value="GPCRMGR"/>
</dbReference>
<protein>
    <recommendedName>
        <fullName evidence="7">Receptor ligand binding region domain-containing protein</fullName>
    </recommendedName>
</protein>
<dbReference type="Gene3D" id="3.40.50.2300">
    <property type="match status" value="1"/>
</dbReference>
<evidence type="ECO:0000259" key="7">
    <source>
        <dbReference type="Pfam" id="PF01094"/>
    </source>
</evidence>
<keyword evidence="3" id="KW-1133">Transmembrane helix</keyword>
<dbReference type="GO" id="GO:0004930">
    <property type="term" value="F:G protein-coupled receptor activity"/>
    <property type="evidence" value="ECO:0007669"/>
    <property type="project" value="InterPro"/>
</dbReference>
<dbReference type="PRINTS" id="PR01053">
    <property type="entry name" value="MTABOTROPC3R"/>
</dbReference>
<dbReference type="GO" id="GO:0016020">
    <property type="term" value="C:membrane"/>
    <property type="evidence" value="ECO:0007669"/>
    <property type="project" value="UniProtKB-SubCell"/>
</dbReference>
<dbReference type="AlphaFoldDB" id="A0A6A4TDD0"/>
<evidence type="ECO:0000256" key="4">
    <source>
        <dbReference type="ARBA" id="ARBA00023136"/>
    </source>
</evidence>
<dbReference type="EMBL" id="VEVO01000006">
    <property type="protein sequence ID" value="KAF0041184.1"/>
    <property type="molecule type" value="Genomic_DNA"/>
</dbReference>
<dbReference type="InterPro" id="IPR001828">
    <property type="entry name" value="ANF_lig-bd_rcpt"/>
</dbReference>
<feature type="domain" description="Receptor ligand binding region" evidence="7">
    <location>
        <begin position="277"/>
        <end position="319"/>
    </location>
</feature>
<evidence type="ECO:0000256" key="5">
    <source>
        <dbReference type="ARBA" id="ARBA00023170"/>
    </source>
</evidence>
<sequence length="325" mass="35553">MLKEKDDFLLNGVMNKSESENRQMIATSSQTIIALASTQTLTLNPNKEVVFFPPAPSPAQPDHLGTCLYSLWSNLYLFDNPSMNHDLILRSLFPTYCSMDRDFVGCVTDKESLKNNPFKQTDFGAWSHGSVRRFIDPAWLLSAGYVSSTAALPVSGGARAVEGGRGGGNKWGGWKTSKERVGKGLCGDVAMCQLPSALILLYSDLTLPQPDMVASIPALLLVMMCRGVLPFVGDPPPPRREIRIEGDLVLGGLFPVHEKGSGMEECGRVNEDRGIQRLEAMLFAIDRINMDNILLPGVSLGVHILDTCSRDTYALEQVCEYGHST</sequence>
<evidence type="ECO:0000313" key="9">
    <source>
        <dbReference type="Proteomes" id="UP000438429"/>
    </source>
</evidence>